<dbReference type="Proteomes" id="UP000822688">
    <property type="component" value="Chromosome 12"/>
</dbReference>
<evidence type="ECO:0000313" key="2">
    <source>
        <dbReference type="EMBL" id="KAG0554134.1"/>
    </source>
</evidence>
<keyword evidence="3" id="KW-1185">Reference proteome</keyword>
<gene>
    <name evidence="2" type="ORF">KC19_12G065600</name>
</gene>
<reference evidence="2" key="1">
    <citation type="submission" date="2020-06" db="EMBL/GenBank/DDBJ databases">
        <title>WGS assembly of Ceratodon purpureus strain R40.</title>
        <authorList>
            <person name="Carey S.B."/>
            <person name="Jenkins J."/>
            <person name="Shu S."/>
            <person name="Lovell J.T."/>
            <person name="Sreedasyam A."/>
            <person name="Maumus F."/>
            <person name="Tiley G.P."/>
            <person name="Fernandez-Pozo N."/>
            <person name="Barry K."/>
            <person name="Chen C."/>
            <person name="Wang M."/>
            <person name="Lipzen A."/>
            <person name="Daum C."/>
            <person name="Saski C.A."/>
            <person name="Payton A.C."/>
            <person name="Mcbreen J.C."/>
            <person name="Conrad R.E."/>
            <person name="Kollar L.M."/>
            <person name="Olsson S."/>
            <person name="Huttunen S."/>
            <person name="Landis J.B."/>
            <person name="Wickett N.J."/>
            <person name="Johnson M.G."/>
            <person name="Rensing S.A."/>
            <person name="Grimwood J."/>
            <person name="Schmutz J."/>
            <person name="Mcdaniel S.F."/>
        </authorList>
    </citation>
    <scope>NUCLEOTIDE SEQUENCE</scope>
    <source>
        <strain evidence="2">R40</strain>
    </source>
</reference>
<feature type="region of interest" description="Disordered" evidence="1">
    <location>
        <begin position="1"/>
        <end position="29"/>
    </location>
</feature>
<organism evidence="2 3">
    <name type="scientific">Ceratodon purpureus</name>
    <name type="common">Fire moss</name>
    <name type="synonym">Dicranum purpureum</name>
    <dbReference type="NCBI Taxonomy" id="3225"/>
    <lineage>
        <taxon>Eukaryota</taxon>
        <taxon>Viridiplantae</taxon>
        <taxon>Streptophyta</taxon>
        <taxon>Embryophyta</taxon>
        <taxon>Bryophyta</taxon>
        <taxon>Bryophytina</taxon>
        <taxon>Bryopsida</taxon>
        <taxon>Dicranidae</taxon>
        <taxon>Pseudoditrichales</taxon>
        <taxon>Ditrichaceae</taxon>
        <taxon>Ceratodon</taxon>
    </lineage>
</organism>
<accession>A0A8T0G6Q3</accession>
<comment type="caution">
    <text evidence="2">The sequence shown here is derived from an EMBL/GenBank/DDBJ whole genome shotgun (WGS) entry which is preliminary data.</text>
</comment>
<dbReference type="AlphaFoldDB" id="A0A8T0G6Q3"/>
<evidence type="ECO:0000313" key="3">
    <source>
        <dbReference type="Proteomes" id="UP000822688"/>
    </source>
</evidence>
<protein>
    <submittedName>
        <fullName evidence="2">Uncharacterized protein</fullName>
    </submittedName>
</protein>
<feature type="compositionally biased region" description="Polar residues" evidence="1">
    <location>
        <begin position="18"/>
        <end position="29"/>
    </location>
</feature>
<dbReference type="EMBL" id="CM026433">
    <property type="protein sequence ID" value="KAG0554134.1"/>
    <property type="molecule type" value="Genomic_DNA"/>
</dbReference>
<proteinExistence type="predicted"/>
<evidence type="ECO:0000256" key="1">
    <source>
        <dbReference type="SAM" id="MobiDB-lite"/>
    </source>
</evidence>
<sequence>MSTTELSKRIPHTHSKQITRNSTTPAPNTTSYRLLKQCFKLTPQPHHNQTPNKTKLGQTECKQKIKLHPYRSDTKLDQTKQSCKLTRVHYLSNRATFQTPKTTTPTSTQDGK</sequence>
<name>A0A8T0G6Q3_CERPU</name>